<dbReference type="GeneID" id="71775149"/>
<dbReference type="EMBL" id="AP019781">
    <property type="protein sequence ID" value="BBL68930.1"/>
    <property type="molecule type" value="Genomic_DNA"/>
</dbReference>
<feature type="domain" description="Archaeal Type IV pilin N-terminal" evidence="2">
    <location>
        <begin position="11"/>
        <end position="66"/>
    </location>
</feature>
<accession>A0ABM7H7Z4</accession>
<dbReference type="RefSeq" id="WP_244987694.1">
    <property type="nucleotide sequence ID" value="NZ_AP019781.1"/>
</dbReference>
<feature type="transmembrane region" description="Helical" evidence="1">
    <location>
        <begin position="12"/>
        <end position="36"/>
    </location>
</feature>
<sequence>MNAREESRDAAVSPVIGVMLMLVVTIIIAAVVSSFAGGLGTTKDATPTVTFKADLSVADGLTITCLGVSPGKNVDFDVCVGDTNYYKVGGGTTSTFTPGTGINIPSFAQGQQMSLDKGFTDAFGAFDGYEGTGTYVPNPSFIGKTYTIQLIDKDSGIIGKAYAVLTA</sequence>
<keyword evidence="1" id="KW-1133">Transmembrane helix</keyword>
<dbReference type="InterPro" id="IPR013373">
    <property type="entry name" value="Flagellin/pilin_N_arc"/>
</dbReference>
<keyword evidence="4" id="KW-1185">Reference proteome</keyword>
<evidence type="ECO:0000259" key="2">
    <source>
        <dbReference type="Pfam" id="PF07790"/>
    </source>
</evidence>
<reference evidence="3 4" key="1">
    <citation type="submission" date="2019-06" db="EMBL/GenBank/DDBJ databases">
        <title>Complete genome sequence of Methanoculleus chikugoensis strain MG62.</title>
        <authorList>
            <person name="Asakawa S."/>
            <person name="Dianou D."/>
        </authorList>
    </citation>
    <scope>NUCLEOTIDE SEQUENCE [LARGE SCALE GENOMIC DNA]</scope>
    <source>
        <strain evidence="3 4">MG62</strain>
    </source>
</reference>
<dbReference type="Proteomes" id="UP000824969">
    <property type="component" value="Chromosome"/>
</dbReference>
<keyword evidence="1" id="KW-0472">Membrane</keyword>
<keyword evidence="1" id="KW-0812">Transmembrane</keyword>
<dbReference type="NCBIfam" id="TIGR02537">
    <property type="entry name" value="arch_flag_Nterm"/>
    <property type="match status" value="1"/>
</dbReference>
<name>A0ABM7H7Z4_9EURY</name>
<organism evidence="3 4">
    <name type="scientific">Methanoculleus chikugoensis</name>
    <dbReference type="NCBI Taxonomy" id="118126"/>
    <lineage>
        <taxon>Archaea</taxon>
        <taxon>Methanobacteriati</taxon>
        <taxon>Methanobacteriota</taxon>
        <taxon>Stenosarchaea group</taxon>
        <taxon>Methanomicrobia</taxon>
        <taxon>Methanomicrobiales</taxon>
        <taxon>Methanomicrobiaceae</taxon>
        <taxon>Methanoculleus</taxon>
    </lineage>
</organism>
<gene>
    <name evidence="3" type="ORF">MchiMG62_21110</name>
</gene>
<evidence type="ECO:0000256" key="1">
    <source>
        <dbReference type="SAM" id="Phobius"/>
    </source>
</evidence>
<dbReference type="InterPro" id="IPR012859">
    <property type="entry name" value="Pilin_N_archaeal"/>
</dbReference>
<proteinExistence type="predicted"/>
<evidence type="ECO:0000313" key="3">
    <source>
        <dbReference type="EMBL" id="BBL68930.1"/>
    </source>
</evidence>
<protein>
    <recommendedName>
        <fullName evidence="2">Archaeal Type IV pilin N-terminal domain-containing protein</fullName>
    </recommendedName>
</protein>
<evidence type="ECO:0000313" key="4">
    <source>
        <dbReference type="Proteomes" id="UP000824969"/>
    </source>
</evidence>
<dbReference type="Pfam" id="PF07790">
    <property type="entry name" value="Pilin_N"/>
    <property type="match status" value="1"/>
</dbReference>